<evidence type="ECO:0000256" key="1">
    <source>
        <dbReference type="SAM" id="Phobius"/>
    </source>
</evidence>
<name>A0ABV9KJS0_9RHOB</name>
<gene>
    <name evidence="2" type="ORF">ACFO5X_16985</name>
</gene>
<accession>A0ABV9KJS0</accession>
<organism evidence="2 3">
    <name type="scientific">Seohaeicola nanhaiensis</name>
    <dbReference type="NCBI Taxonomy" id="1387282"/>
    <lineage>
        <taxon>Bacteria</taxon>
        <taxon>Pseudomonadati</taxon>
        <taxon>Pseudomonadota</taxon>
        <taxon>Alphaproteobacteria</taxon>
        <taxon>Rhodobacterales</taxon>
        <taxon>Roseobacteraceae</taxon>
        <taxon>Seohaeicola</taxon>
    </lineage>
</organism>
<keyword evidence="1" id="KW-0812">Transmembrane</keyword>
<dbReference type="RefSeq" id="WP_380719081.1">
    <property type="nucleotide sequence ID" value="NZ_JBHSGI010000024.1"/>
</dbReference>
<feature type="transmembrane region" description="Helical" evidence="1">
    <location>
        <begin position="51"/>
        <end position="75"/>
    </location>
</feature>
<keyword evidence="1" id="KW-0472">Membrane</keyword>
<protein>
    <submittedName>
        <fullName evidence="2">Uncharacterized protein</fullName>
    </submittedName>
</protein>
<keyword evidence="3" id="KW-1185">Reference proteome</keyword>
<evidence type="ECO:0000313" key="2">
    <source>
        <dbReference type="EMBL" id="MFC4670263.1"/>
    </source>
</evidence>
<proteinExistence type="predicted"/>
<comment type="caution">
    <text evidence="2">The sequence shown here is derived from an EMBL/GenBank/DDBJ whole genome shotgun (WGS) entry which is preliminary data.</text>
</comment>
<sequence length="114" mass="12615">MSSGHLEFESRIRRLLRKHTAMTQGYTTRMRPDGLIVAYPRRAPRPLSGRAIVMFLGAFVLFKGVMVVNLGPVAYDEKVDRLGQGSLVEQAGAFAMQADPLTALVAQKLETVLR</sequence>
<dbReference type="EMBL" id="JBHSGI010000024">
    <property type="protein sequence ID" value="MFC4670263.1"/>
    <property type="molecule type" value="Genomic_DNA"/>
</dbReference>
<dbReference type="Proteomes" id="UP001595973">
    <property type="component" value="Unassembled WGS sequence"/>
</dbReference>
<reference evidence="3" key="1">
    <citation type="journal article" date="2019" name="Int. J. Syst. Evol. Microbiol.">
        <title>The Global Catalogue of Microorganisms (GCM) 10K type strain sequencing project: providing services to taxonomists for standard genome sequencing and annotation.</title>
        <authorList>
            <consortium name="The Broad Institute Genomics Platform"/>
            <consortium name="The Broad Institute Genome Sequencing Center for Infectious Disease"/>
            <person name="Wu L."/>
            <person name="Ma J."/>
        </authorList>
    </citation>
    <scope>NUCLEOTIDE SEQUENCE [LARGE SCALE GENOMIC DNA]</scope>
    <source>
        <strain evidence="3">CGMCC 4.7283</strain>
    </source>
</reference>
<evidence type="ECO:0000313" key="3">
    <source>
        <dbReference type="Proteomes" id="UP001595973"/>
    </source>
</evidence>
<keyword evidence="1" id="KW-1133">Transmembrane helix</keyword>